<gene>
    <name evidence="3" type="ORF">Ami103574_05970</name>
</gene>
<accession>A0A858BVY1</accession>
<proteinExistence type="predicted"/>
<dbReference type="RefSeq" id="WP_163065757.1">
    <property type="nucleotide sequence ID" value="NZ_CP048649.1"/>
</dbReference>
<name>A0A858BVY1_9FIRM</name>
<evidence type="ECO:0000313" key="3">
    <source>
        <dbReference type="EMBL" id="QIB68894.1"/>
    </source>
</evidence>
<evidence type="ECO:0000313" key="4">
    <source>
        <dbReference type="Proteomes" id="UP000466848"/>
    </source>
</evidence>
<keyword evidence="1" id="KW-0812">Transmembrane</keyword>
<dbReference type="KEGG" id="abut:Ami103574_05970"/>
<dbReference type="SUPFAM" id="SSF48317">
    <property type="entry name" value="Acid phosphatase/Vanadium-dependent haloperoxidase"/>
    <property type="match status" value="1"/>
</dbReference>
<reference evidence="3 4" key="1">
    <citation type="submission" date="2020-02" db="EMBL/GenBank/DDBJ databases">
        <authorList>
            <person name="Kim Y.B."/>
            <person name="Roh S.W."/>
        </authorList>
    </citation>
    <scope>NUCLEOTIDE SEQUENCE [LARGE SCALE GENOMIC DNA]</scope>
    <source>
        <strain evidence="3 4">DSM 103574</strain>
    </source>
</reference>
<feature type="transmembrane region" description="Helical" evidence="1">
    <location>
        <begin position="64"/>
        <end position="85"/>
    </location>
</feature>
<dbReference type="Proteomes" id="UP000466848">
    <property type="component" value="Chromosome"/>
</dbReference>
<feature type="transmembrane region" description="Helical" evidence="1">
    <location>
        <begin position="169"/>
        <end position="186"/>
    </location>
</feature>
<feature type="transmembrane region" description="Helical" evidence="1">
    <location>
        <begin position="139"/>
        <end position="157"/>
    </location>
</feature>
<dbReference type="AlphaFoldDB" id="A0A858BVY1"/>
<feature type="domain" description="Phosphatidic acid phosphatase type 2/haloperoxidase" evidence="2">
    <location>
        <begin position="100"/>
        <end position="207"/>
    </location>
</feature>
<feature type="transmembrane region" description="Helical" evidence="1">
    <location>
        <begin position="7"/>
        <end position="27"/>
    </location>
</feature>
<organism evidence="3 4">
    <name type="scientific">Aminipila butyrica</name>
    <dbReference type="NCBI Taxonomy" id="433296"/>
    <lineage>
        <taxon>Bacteria</taxon>
        <taxon>Bacillati</taxon>
        <taxon>Bacillota</taxon>
        <taxon>Clostridia</taxon>
        <taxon>Peptostreptococcales</taxon>
        <taxon>Anaerovoracaceae</taxon>
        <taxon>Aminipila</taxon>
    </lineage>
</organism>
<dbReference type="SMART" id="SM00014">
    <property type="entry name" value="acidPPc"/>
    <property type="match status" value="1"/>
</dbReference>
<dbReference type="InterPro" id="IPR000326">
    <property type="entry name" value="PAP2/HPO"/>
</dbReference>
<evidence type="ECO:0000259" key="2">
    <source>
        <dbReference type="SMART" id="SM00014"/>
    </source>
</evidence>
<keyword evidence="4" id="KW-1185">Reference proteome</keyword>
<dbReference type="EMBL" id="CP048649">
    <property type="protein sequence ID" value="QIB68894.1"/>
    <property type="molecule type" value="Genomic_DNA"/>
</dbReference>
<dbReference type="Pfam" id="PF01569">
    <property type="entry name" value="PAP2"/>
    <property type="match status" value="1"/>
</dbReference>
<protein>
    <submittedName>
        <fullName evidence="3">Phosphatase PAP2 family protein</fullName>
    </submittedName>
</protein>
<feature type="transmembrane region" description="Helical" evidence="1">
    <location>
        <begin position="97"/>
        <end position="119"/>
    </location>
</feature>
<dbReference type="InterPro" id="IPR036938">
    <property type="entry name" value="PAP2/HPO_sf"/>
</dbReference>
<keyword evidence="1" id="KW-1133">Transmembrane helix</keyword>
<keyword evidence="1" id="KW-0472">Membrane</keyword>
<sequence length="216" mass="24526">MKNKRYFISAGTLFLLFILFTMAVLTFDVRPIGPENSVVAFAGLNRSMFELLGEHLIWYHITDWLGVAAILVALGFAILGLVQLIKRKSIRRVDSSILMLGFFYMAVMGSYLFFEIYIVNYRPILLGNTLEASYPSSHTMIVLCIMATAIMQFHTRIKRKFIRITAEMLSAFIILVTVVGRFISGVHWFTDIVGGLLLGSALILFYYAMVRRFPGK</sequence>
<dbReference type="Gene3D" id="1.20.144.10">
    <property type="entry name" value="Phosphatidic acid phosphatase type 2/haloperoxidase"/>
    <property type="match status" value="1"/>
</dbReference>
<evidence type="ECO:0000256" key="1">
    <source>
        <dbReference type="SAM" id="Phobius"/>
    </source>
</evidence>
<feature type="transmembrane region" description="Helical" evidence="1">
    <location>
        <begin position="192"/>
        <end position="210"/>
    </location>
</feature>